<dbReference type="EMBL" id="CP097289">
    <property type="protein sequence ID" value="UQT56333.1"/>
    <property type="molecule type" value="Genomic_DNA"/>
</dbReference>
<evidence type="ECO:0000256" key="2">
    <source>
        <dbReference type="ARBA" id="ARBA00022448"/>
    </source>
</evidence>
<feature type="chain" id="PRO_5047350890" evidence="4">
    <location>
        <begin position="24"/>
        <end position="292"/>
    </location>
</feature>
<keyword evidence="7" id="KW-1185">Reference proteome</keyword>
<keyword evidence="3 4" id="KW-0732">Signal</keyword>
<dbReference type="InterPro" id="IPR001638">
    <property type="entry name" value="Solute-binding_3/MltF_N"/>
</dbReference>
<evidence type="ECO:0000259" key="5">
    <source>
        <dbReference type="SMART" id="SM00062"/>
    </source>
</evidence>
<evidence type="ECO:0000313" key="6">
    <source>
        <dbReference type="EMBL" id="UQT56333.1"/>
    </source>
</evidence>
<dbReference type="SUPFAM" id="SSF53850">
    <property type="entry name" value="Periplasmic binding protein-like II"/>
    <property type="match status" value="1"/>
</dbReference>
<dbReference type="SMART" id="SM00062">
    <property type="entry name" value="PBPb"/>
    <property type="match status" value="1"/>
</dbReference>
<dbReference type="InterPro" id="IPR051455">
    <property type="entry name" value="Bact_solute-bind_prot3"/>
</dbReference>
<dbReference type="Gene3D" id="3.40.190.10">
    <property type="entry name" value="Periplasmic binding protein-like II"/>
    <property type="match status" value="2"/>
</dbReference>
<accession>A0ABY4PR62</accession>
<dbReference type="Proteomes" id="UP000829992">
    <property type="component" value="Chromosome"/>
</dbReference>
<feature type="signal peptide" evidence="4">
    <location>
        <begin position="1"/>
        <end position="23"/>
    </location>
</feature>
<name>A0ABY4PR62_9ACTN</name>
<gene>
    <name evidence="6" type="ORF">M4V62_15180</name>
</gene>
<evidence type="ECO:0000256" key="1">
    <source>
        <dbReference type="ARBA" id="ARBA00010333"/>
    </source>
</evidence>
<keyword evidence="2" id="KW-0813">Transport</keyword>
<feature type="domain" description="Solute-binding protein family 3/N-terminal" evidence="5">
    <location>
        <begin position="39"/>
        <end position="255"/>
    </location>
</feature>
<sequence>MSVRPRGTTALLAFLLACTMAGASSCGEESEPTFLGKSQISVEMHGDLPGVSYEDNYRRSGFDHLLLGQLKDDLKIKTSKPANVSSADRVPDLVNGDTDMVIAAFSITPPRMEQIDFVGPYATTRQGFLVGKEGKDATKREDFKGRTVCTWEGTTSVEALKELKRVGADLITLTDASDCVDQLVAGEAYAVSTDQMILYGFARQHAAEGLRVVPGLTIGAPQHYGIGLAKGHRADCVRLREFVKDYVDSSAWIKDFEASVPNLAAEEPNWISHYKPSAGSIDARSCRDKPST</sequence>
<comment type="similarity">
    <text evidence="1">Belongs to the bacterial solute-binding protein 3 family.</text>
</comment>
<proteinExistence type="inferred from homology"/>
<evidence type="ECO:0000313" key="7">
    <source>
        <dbReference type="Proteomes" id="UP000829992"/>
    </source>
</evidence>
<dbReference type="Pfam" id="PF00497">
    <property type="entry name" value="SBP_bac_3"/>
    <property type="match status" value="1"/>
</dbReference>
<evidence type="ECO:0000256" key="3">
    <source>
        <dbReference type="ARBA" id="ARBA00022729"/>
    </source>
</evidence>
<dbReference type="PANTHER" id="PTHR30085:SF6">
    <property type="entry name" value="ABC TRANSPORTER GLUTAMINE-BINDING PROTEIN GLNH"/>
    <property type="match status" value="1"/>
</dbReference>
<reference evidence="6 7" key="1">
    <citation type="submission" date="2022-05" db="EMBL/GenBank/DDBJ databases">
        <authorList>
            <person name="Zhou X."/>
            <person name="Li K."/>
            <person name="Man Y."/>
        </authorList>
    </citation>
    <scope>NUCLEOTIDE SEQUENCE [LARGE SCALE GENOMIC DNA]</scope>
    <source>
        <strain evidence="6 7">MS405</strain>
    </source>
</reference>
<dbReference type="PANTHER" id="PTHR30085">
    <property type="entry name" value="AMINO ACID ABC TRANSPORTER PERMEASE"/>
    <property type="match status" value="1"/>
</dbReference>
<organism evidence="6 7">
    <name type="scientific">Streptomyces durmitorensis</name>
    <dbReference type="NCBI Taxonomy" id="319947"/>
    <lineage>
        <taxon>Bacteria</taxon>
        <taxon>Bacillati</taxon>
        <taxon>Actinomycetota</taxon>
        <taxon>Actinomycetes</taxon>
        <taxon>Kitasatosporales</taxon>
        <taxon>Streptomycetaceae</taxon>
        <taxon>Streptomyces</taxon>
    </lineage>
</organism>
<evidence type="ECO:0000256" key="4">
    <source>
        <dbReference type="SAM" id="SignalP"/>
    </source>
</evidence>
<protein>
    <submittedName>
        <fullName evidence="6">Transporter substrate-binding domain-containing protein</fullName>
    </submittedName>
</protein>
<dbReference type="PROSITE" id="PS51257">
    <property type="entry name" value="PROKAR_LIPOPROTEIN"/>
    <property type="match status" value="1"/>
</dbReference>
<dbReference type="RefSeq" id="WP_249587798.1">
    <property type="nucleotide sequence ID" value="NZ_BAAAQL010000029.1"/>
</dbReference>